<gene>
    <name evidence="2" type="ORF">F7R13_08960</name>
</gene>
<comment type="caution">
    <text evidence="2">The sequence shown here is derived from an EMBL/GenBank/DDBJ whole genome shotgun (WGS) entry which is preliminary data.</text>
</comment>
<protein>
    <submittedName>
        <fullName evidence="2">Uncharacterized protein</fullName>
    </submittedName>
</protein>
<dbReference type="AlphaFoldDB" id="A0A6L3NJJ6"/>
<accession>A0A6L3NJJ6</accession>
<sequence length="64" mass="6659">MRDGGAARTGGEFGREKANAVSGDARMLASRQPVLPGTEMTDHGKAAYEKEDGQVSLAADRGIP</sequence>
<evidence type="ECO:0000256" key="1">
    <source>
        <dbReference type="SAM" id="MobiDB-lite"/>
    </source>
</evidence>
<dbReference type="Proteomes" id="UP000473571">
    <property type="component" value="Unassembled WGS sequence"/>
</dbReference>
<organism evidence="2 3">
    <name type="scientific">Burkholderia territorii</name>
    <dbReference type="NCBI Taxonomy" id="1503055"/>
    <lineage>
        <taxon>Bacteria</taxon>
        <taxon>Pseudomonadati</taxon>
        <taxon>Pseudomonadota</taxon>
        <taxon>Betaproteobacteria</taxon>
        <taxon>Burkholderiales</taxon>
        <taxon>Burkholderiaceae</taxon>
        <taxon>Burkholderia</taxon>
        <taxon>Burkholderia cepacia complex</taxon>
    </lineage>
</organism>
<evidence type="ECO:0000313" key="3">
    <source>
        <dbReference type="Proteomes" id="UP000473571"/>
    </source>
</evidence>
<dbReference type="EMBL" id="VZOL01000070">
    <property type="protein sequence ID" value="KAB0684422.1"/>
    <property type="molecule type" value="Genomic_DNA"/>
</dbReference>
<evidence type="ECO:0000313" key="2">
    <source>
        <dbReference type="EMBL" id="KAB0684422.1"/>
    </source>
</evidence>
<feature type="compositionally biased region" description="Basic and acidic residues" evidence="1">
    <location>
        <begin position="40"/>
        <end position="53"/>
    </location>
</feature>
<proteinExistence type="predicted"/>
<feature type="region of interest" description="Disordered" evidence="1">
    <location>
        <begin position="1"/>
        <end position="64"/>
    </location>
</feature>
<reference evidence="2 3" key="1">
    <citation type="submission" date="2019-09" db="EMBL/GenBank/DDBJ databases">
        <title>Draft genome sequences of 48 bacterial type strains from the CCUG.</title>
        <authorList>
            <person name="Tunovic T."/>
            <person name="Pineiro-Iglesias B."/>
            <person name="Unosson C."/>
            <person name="Inganas E."/>
            <person name="Ohlen M."/>
            <person name="Cardew S."/>
            <person name="Jensie-Markopoulos S."/>
            <person name="Salva-Serra F."/>
            <person name="Jaen-Luchoro D."/>
            <person name="Karlsson R."/>
            <person name="Svensson-Stadler L."/>
            <person name="Chun J."/>
            <person name="Moore E."/>
        </authorList>
    </citation>
    <scope>NUCLEOTIDE SEQUENCE [LARGE SCALE GENOMIC DNA]</scope>
    <source>
        <strain evidence="2 3">CCUG 65687</strain>
    </source>
</reference>
<name>A0A6L3NJJ6_9BURK</name>